<dbReference type="eggNOG" id="COG0406">
    <property type="taxonomic scope" value="Bacteria"/>
</dbReference>
<dbReference type="InterPro" id="IPR050275">
    <property type="entry name" value="PGM_Phosphatase"/>
</dbReference>
<dbReference type="Pfam" id="PF00300">
    <property type="entry name" value="His_Phos_1"/>
    <property type="match status" value="1"/>
</dbReference>
<dbReference type="CDD" id="cd07067">
    <property type="entry name" value="HP_PGM_like"/>
    <property type="match status" value="1"/>
</dbReference>
<dbReference type="OrthoDB" id="9782128at2"/>
<dbReference type="AlphaFoldDB" id="S0KLL6"/>
<feature type="binding site" evidence="2">
    <location>
        <begin position="6"/>
        <end position="13"/>
    </location>
    <ligand>
        <name>substrate</name>
    </ligand>
</feature>
<keyword evidence="4" id="KW-1185">Reference proteome</keyword>
<dbReference type="SUPFAM" id="SSF53254">
    <property type="entry name" value="Phosphoglycerate mutase-like"/>
    <property type="match status" value="1"/>
</dbReference>
<reference evidence="3 4" key="1">
    <citation type="submission" date="2013-03" db="EMBL/GenBank/DDBJ databases">
        <title>The Genome Sequence of Enterococcus dispar ATCC_51266 (Illumina only assembly).</title>
        <authorList>
            <consortium name="The Broad Institute Genomics Platform"/>
            <consortium name="The Broad Institute Genome Sequencing Center for Infectious Disease"/>
            <person name="Earl A."/>
            <person name="Russ C."/>
            <person name="Gilmore M."/>
            <person name="Surin D."/>
            <person name="Walker B."/>
            <person name="Young S."/>
            <person name="Zeng Q."/>
            <person name="Gargeya S."/>
            <person name="Fitzgerald M."/>
            <person name="Haas B."/>
            <person name="Abouelleil A."/>
            <person name="Allen A.W."/>
            <person name="Alvarado L."/>
            <person name="Arachchi H.M."/>
            <person name="Berlin A.M."/>
            <person name="Chapman S.B."/>
            <person name="Gainer-Dewar J."/>
            <person name="Goldberg J."/>
            <person name="Griggs A."/>
            <person name="Gujja S."/>
            <person name="Hansen M."/>
            <person name="Howarth C."/>
            <person name="Imamovic A."/>
            <person name="Ireland A."/>
            <person name="Larimer J."/>
            <person name="McCowan C."/>
            <person name="Murphy C."/>
            <person name="Pearson M."/>
            <person name="Poon T.W."/>
            <person name="Priest M."/>
            <person name="Roberts A."/>
            <person name="Saif S."/>
            <person name="Shea T."/>
            <person name="Sisk P."/>
            <person name="Sykes S."/>
            <person name="Wortman J."/>
            <person name="Nusbaum C."/>
            <person name="Birren B."/>
        </authorList>
    </citation>
    <scope>NUCLEOTIDE SEQUENCE [LARGE SCALE GENOMIC DNA]</scope>
    <source>
        <strain evidence="3 4">ATCC 51266</strain>
    </source>
</reference>
<evidence type="ECO:0000313" key="3">
    <source>
        <dbReference type="EMBL" id="EOT40116.1"/>
    </source>
</evidence>
<feature type="active site" description="Tele-phosphohistidine intermediate" evidence="1">
    <location>
        <position position="7"/>
    </location>
</feature>
<organism evidence="3 4">
    <name type="scientific">Enterococcus dispar ATCC 51266</name>
    <dbReference type="NCBI Taxonomy" id="1139219"/>
    <lineage>
        <taxon>Bacteria</taxon>
        <taxon>Bacillati</taxon>
        <taxon>Bacillota</taxon>
        <taxon>Bacilli</taxon>
        <taxon>Lactobacillales</taxon>
        <taxon>Enterococcaceae</taxon>
        <taxon>Enterococcus</taxon>
    </lineage>
</organism>
<feature type="binding site" evidence="2">
    <location>
        <position position="58"/>
    </location>
    <ligand>
        <name>substrate</name>
    </ligand>
</feature>
<gene>
    <name evidence="3" type="ORF">OMK_01968</name>
</gene>
<proteinExistence type="predicted"/>
<dbReference type="InterPro" id="IPR029033">
    <property type="entry name" value="His_PPase_superfam"/>
</dbReference>
<dbReference type="Proteomes" id="UP000014127">
    <property type="component" value="Unassembled WGS sequence"/>
</dbReference>
<feature type="active site" description="Proton donor/acceptor" evidence="1">
    <location>
        <position position="82"/>
    </location>
</feature>
<dbReference type="Gene3D" id="3.40.50.1240">
    <property type="entry name" value="Phosphoglycerate mutase-like"/>
    <property type="match status" value="1"/>
</dbReference>
<evidence type="ECO:0000313" key="4">
    <source>
        <dbReference type="Proteomes" id="UP000014127"/>
    </source>
</evidence>
<dbReference type="RefSeq" id="WP_016173107.1">
    <property type="nucleotide sequence ID" value="NZ_ASWK01000001.1"/>
</dbReference>
<dbReference type="PIRSF" id="PIRSF000709">
    <property type="entry name" value="6PFK_2-Ptase"/>
    <property type="match status" value="1"/>
</dbReference>
<accession>S0KLL6</accession>
<name>S0KLL6_9ENTE</name>
<dbReference type="PANTHER" id="PTHR48100">
    <property type="entry name" value="BROAD-SPECIFICITY PHOSPHATASE YOR283W-RELATED"/>
    <property type="match status" value="1"/>
</dbReference>
<dbReference type="STRING" id="44009.RV01_GL001380"/>
<protein>
    <recommendedName>
        <fullName evidence="5">Phosphoglycerate mutase</fullName>
    </recommendedName>
</protein>
<dbReference type="EMBL" id="AHYR01000009">
    <property type="protein sequence ID" value="EOT40116.1"/>
    <property type="molecule type" value="Genomic_DNA"/>
</dbReference>
<dbReference type="InterPro" id="IPR001345">
    <property type="entry name" value="PG/BPGM_mutase_AS"/>
</dbReference>
<dbReference type="PROSITE" id="PS00175">
    <property type="entry name" value="PG_MUTASE"/>
    <property type="match status" value="1"/>
</dbReference>
<dbReference type="GO" id="GO:0016791">
    <property type="term" value="F:phosphatase activity"/>
    <property type="evidence" value="ECO:0007669"/>
    <property type="project" value="TreeGrafter"/>
</dbReference>
<evidence type="ECO:0000256" key="1">
    <source>
        <dbReference type="PIRSR" id="PIRSR613078-1"/>
    </source>
</evidence>
<dbReference type="PATRIC" id="fig|1139219.3.peg.1906"/>
<evidence type="ECO:0000256" key="2">
    <source>
        <dbReference type="PIRSR" id="PIRSR613078-2"/>
    </source>
</evidence>
<dbReference type="SMART" id="SM00855">
    <property type="entry name" value="PGAM"/>
    <property type="match status" value="1"/>
</dbReference>
<comment type="caution">
    <text evidence="3">The sequence shown here is derived from an EMBL/GenBank/DDBJ whole genome shotgun (WGS) entry which is preliminary data.</text>
</comment>
<dbReference type="InterPro" id="IPR013078">
    <property type="entry name" value="His_Pase_superF_clade-1"/>
</dbReference>
<dbReference type="HOGENOM" id="CLU_033323_9_4_9"/>
<sequence length="176" mass="20206">MIYLARHGQTQWNVEKRICGRADVPLTTVGRRQAQNLVQKLSDKKIKIDRIIVSPLCRAQETALIVNEKLQLPLITDERLIEMDFGVYDGKAISTPDFQKARLEFSLPFPNGESILDVASRVYPLLSELENRSEQVLLVCHNAVSRVVDNYFHGKNMQEFLAFNLANTEIKCYEKR</sequence>
<evidence type="ECO:0008006" key="5">
    <source>
        <dbReference type="Google" id="ProtNLM"/>
    </source>
</evidence>